<evidence type="ECO:0000256" key="5">
    <source>
        <dbReference type="SAM" id="MobiDB-lite"/>
    </source>
</evidence>
<gene>
    <name evidence="6" type="ordered locus">DaAHT2_2569</name>
</gene>
<dbReference type="SMART" id="SM00268">
    <property type="entry name" value="ACTIN"/>
    <property type="match status" value="1"/>
</dbReference>
<dbReference type="eggNOG" id="COG1077">
    <property type="taxonomic scope" value="Bacteria"/>
</dbReference>
<keyword evidence="4" id="KW-0067">ATP-binding</keyword>
<dbReference type="Gene3D" id="3.30.420.40">
    <property type="match status" value="2"/>
</dbReference>
<dbReference type="RefSeq" id="WP_013164743.1">
    <property type="nucleotide sequence ID" value="NC_014216.1"/>
</dbReference>
<dbReference type="OrthoDB" id="245310at2"/>
<evidence type="ECO:0000313" key="7">
    <source>
        <dbReference type="Proteomes" id="UP000001508"/>
    </source>
</evidence>
<dbReference type="InterPro" id="IPR004000">
    <property type="entry name" value="Actin"/>
</dbReference>
<dbReference type="KEGG" id="dak:DaAHT2_2569"/>
<keyword evidence="2" id="KW-0963">Cytoplasm</keyword>
<comment type="subcellular location">
    <subcellularLocation>
        <location evidence="1">Cytoplasm</location>
    </subcellularLocation>
</comment>
<dbReference type="InterPro" id="IPR056546">
    <property type="entry name" value="MreB_MamK-like"/>
</dbReference>
<dbReference type="HOGENOM" id="CLU_052037_3_0_7"/>
<dbReference type="PANTHER" id="PTHR42749:SF1">
    <property type="entry name" value="CELL SHAPE-DETERMINING PROTEIN MREB"/>
    <property type="match status" value="1"/>
</dbReference>
<dbReference type="STRING" id="589865.DaAHT2_2569"/>
<proteinExistence type="predicted"/>
<dbReference type="Proteomes" id="UP000001508">
    <property type="component" value="Chromosome"/>
</dbReference>
<organism evidence="6 7">
    <name type="scientific">Desulfurivibrio alkaliphilus (strain DSM 19089 / UNIQEM U267 / AHT2)</name>
    <dbReference type="NCBI Taxonomy" id="589865"/>
    <lineage>
        <taxon>Bacteria</taxon>
        <taxon>Pseudomonadati</taxon>
        <taxon>Thermodesulfobacteriota</taxon>
        <taxon>Desulfobulbia</taxon>
        <taxon>Desulfobulbales</taxon>
        <taxon>Desulfobulbaceae</taxon>
        <taxon>Desulfurivibrio</taxon>
    </lineage>
</organism>
<keyword evidence="7" id="KW-1185">Reference proteome</keyword>
<name>D6Z0X3_DESAT</name>
<evidence type="ECO:0000256" key="1">
    <source>
        <dbReference type="ARBA" id="ARBA00004496"/>
    </source>
</evidence>
<dbReference type="EMBL" id="CP001940">
    <property type="protein sequence ID" value="ADH87233.1"/>
    <property type="molecule type" value="Genomic_DNA"/>
</dbReference>
<dbReference type="Pfam" id="PF06723">
    <property type="entry name" value="MreB_Mbl"/>
    <property type="match status" value="1"/>
</dbReference>
<dbReference type="InParanoid" id="D6Z0X3"/>
<dbReference type="CDD" id="cd24009">
    <property type="entry name" value="ASKHA_NBD_MamK"/>
    <property type="match status" value="1"/>
</dbReference>
<feature type="compositionally biased region" description="Acidic residues" evidence="5">
    <location>
        <begin position="1"/>
        <end position="10"/>
    </location>
</feature>
<reference evidence="7" key="1">
    <citation type="submission" date="2010-02" db="EMBL/GenBank/DDBJ databases">
        <title>Complete sequence of Desulfurivibrio alkaliphilus AHT2.</title>
        <authorList>
            <consortium name="US DOE Joint Genome Institute"/>
            <person name="Pitluck S."/>
            <person name="Chertkov O."/>
            <person name="Detter J.C."/>
            <person name="Han C."/>
            <person name="Tapia R."/>
            <person name="Larimer F."/>
            <person name="Land M."/>
            <person name="Hauser L."/>
            <person name="Kyrpides N."/>
            <person name="Mikhailova N."/>
            <person name="Sorokin D.Y."/>
            <person name="Muyzer G."/>
            <person name="Woyke T."/>
        </authorList>
    </citation>
    <scope>NUCLEOTIDE SEQUENCE [LARGE SCALE GENOMIC DNA]</scope>
    <source>
        <strain evidence="7">DSM 19089 / UNIQEM U267 / AHT2</strain>
    </source>
</reference>
<keyword evidence="3" id="KW-0547">Nucleotide-binding</keyword>
<dbReference type="NCBIfam" id="NF040964">
    <property type="entry name" value="MamK"/>
    <property type="match status" value="1"/>
</dbReference>
<dbReference type="PANTHER" id="PTHR42749">
    <property type="entry name" value="CELL SHAPE-DETERMINING PROTEIN MREB"/>
    <property type="match status" value="1"/>
</dbReference>
<dbReference type="GO" id="GO:0005737">
    <property type="term" value="C:cytoplasm"/>
    <property type="evidence" value="ECO:0007669"/>
    <property type="project" value="UniProtKB-SubCell"/>
</dbReference>
<dbReference type="InterPro" id="IPR043129">
    <property type="entry name" value="ATPase_NBD"/>
</dbReference>
<dbReference type="AlphaFoldDB" id="D6Z0X3"/>
<protein>
    <submittedName>
        <fullName evidence="6">Actin/actin family protein</fullName>
    </submittedName>
</protein>
<accession>D6Z0X3</accession>
<evidence type="ECO:0000313" key="6">
    <source>
        <dbReference type="EMBL" id="ADH87233.1"/>
    </source>
</evidence>
<sequence length="377" mass="41311">MTILEQEETTMQEQEHSEYETAPAEETSSGRSATPQAMSDHTLVGIDLGTCRTVVVGADGQELEIRSVVGYPKDIISRQAVGDGPLFGNEALEKRNFLDLCHPLAEGVIRDASERDYQAARELIHHLVDKIKENSNGERVSGIIGVPARASLMNKEVLLKVAREVMDTALVVSEPFMVAYALGKLNRCIIVDIGAGTVDVCGMKGSVPAPEDQVTTFKGGDYLDERLEAAILRRHPGAQITRSLACRIKEEHAFVGEPERPVEVTLRVEGKPARFDITEEIRTVCESMVPNIVEQVETLIASFDPEDQEETLKNIYLAGCGSRIRGLDRMLANALHDYGDVRITCVDDPERIGAKGALKLALEVPPAHWPEIGLMFG</sequence>
<dbReference type="SUPFAM" id="SSF53067">
    <property type="entry name" value="Actin-like ATPase domain"/>
    <property type="match status" value="2"/>
</dbReference>
<evidence type="ECO:0000256" key="3">
    <source>
        <dbReference type="ARBA" id="ARBA00022741"/>
    </source>
</evidence>
<evidence type="ECO:0000256" key="4">
    <source>
        <dbReference type="ARBA" id="ARBA00022840"/>
    </source>
</evidence>
<feature type="region of interest" description="Disordered" evidence="5">
    <location>
        <begin position="1"/>
        <end position="36"/>
    </location>
</feature>
<evidence type="ECO:0000256" key="2">
    <source>
        <dbReference type="ARBA" id="ARBA00022490"/>
    </source>
</evidence>
<feature type="compositionally biased region" description="Polar residues" evidence="5">
    <location>
        <begin position="26"/>
        <end position="36"/>
    </location>
</feature>
<dbReference type="GO" id="GO:0005524">
    <property type="term" value="F:ATP binding"/>
    <property type="evidence" value="ECO:0007669"/>
    <property type="project" value="UniProtKB-KW"/>
</dbReference>